<dbReference type="Gene3D" id="2.40.50.140">
    <property type="entry name" value="Nucleic acid-binding proteins"/>
    <property type="match status" value="1"/>
</dbReference>
<gene>
    <name evidence="1" type="ORF">EZ449_05935</name>
</gene>
<evidence type="ECO:0000313" key="2">
    <source>
        <dbReference type="Proteomes" id="UP000291485"/>
    </source>
</evidence>
<dbReference type="Proteomes" id="UP000291485">
    <property type="component" value="Unassembled WGS sequence"/>
</dbReference>
<organism evidence="1 2">
    <name type="scientific">Pedobacter frigidisoli</name>
    <dbReference type="NCBI Taxonomy" id="2530455"/>
    <lineage>
        <taxon>Bacteria</taxon>
        <taxon>Pseudomonadati</taxon>
        <taxon>Bacteroidota</taxon>
        <taxon>Sphingobacteriia</taxon>
        <taxon>Sphingobacteriales</taxon>
        <taxon>Sphingobacteriaceae</taxon>
        <taxon>Pedobacter</taxon>
    </lineage>
</organism>
<keyword evidence="2" id="KW-1185">Reference proteome</keyword>
<name>A0A4R0P6D7_9SPHI</name>
<dbReference type="InterPro" id="IPR012340">
    <property type="entry name" value="NA-bd_OB-fold"/>
</dbReference>
<comment type="caution">
    <text evidence="1">The sequence shown here is derived from an EMBL/GenBank/DDBJ whole genome shotgun (WGS) entry which is preliminary data.</text>
</comment>
<dbReference type="EMBL" id="SJSN01000004">
    <property type="protein sequence ID" value="TCD11038.1"/>
    <property type="molecule type" value="Genomic_DNA"/>
</dbReference>
<sequence>MIRRGRIKSINIKTGIGFIVDDNDQNIDFTHEGFVDKPELGEKVNFKIVLTTEGLRAVEIIQVLKKAN</sequence>
<dbReference type="AlphaFoldDB" id="A0A4R0P6D7"/>
<dbReference type="SUPFAM" id="SSF50249">
    <property type="entry name" value="Nucleic acid-binding proteins"/>
    <property type="match status" value="1"/>
</dbReference>
<accession>A0A4R0P6D7</accession>
<proteinExistence type="predicted"/>
<dbReference type="RefSeq" id="WP_131557058.1">
    <property type="nucleotide sequence ID" value="NZ_SJSN01000004.1"/>
</dbReference>
<evidence type="ECO:0000313" key="1">
    <source>
        <dbReference type="EMBL" id="TCD11038.1"/>
    </source>
</evidence>
<reference evidence="1 2" key="1">
    <citation type="submission" date="2019-02" db="EMBL/GenBank/DDBJ databases">
        <title>Pedobacter sp. RP-3-11 sp. nov., isolated from Arctic soil.</title>
        <authorList>
            <person name="Dahal R.H."/>
        </authorList>
    </citation>
    <scope>NUCLEOTIDE SEQUENCE [LARGE SCALE GENOMIC DNA]</scope>
    <source>
        <strain evidence="1 2">RP-3-11</strain>
    </source>
</reference>
<protein>
    <submittedName>
        <fullName evidence="1">Cold-shock protein</fullName>
    </submittedName>
</protein>
<dbReference type="OrthoDB" id="773250at2"/>